<protein>
    <submittedName>
        <fullName evidence="1">Uncharacterized protein</fullName>
    </submittedName>
</protein>
<evidence type="ECO:0000313" key="1">
    <source>
        <dbReference type="EMBL" id="GIF88923.1"/>
    </source>
</evidence>
<dbReference type="AlphaFoldDB" id="A0A8J3K1X5"/>
<dbReference type="EMBL" id="BONG01000011">
    <property type="protein sequence ID" value="GIF88923.1"/>
    <property type="molecule type" value="Genomic_DNA"/>
</dbReference>
<dbReference type="RefSeq" id="WP_191838170.1">
    <property type="nucleotide sequence ID" value="NZ_BAAALB010000003.1"/>
</dbReference>
<keyword evidence="2" id="KW-1185">Reference proteome</keyword>
<name>A0A8J3K1X5_9ACTN</name>
<proteinExistence type="predicted"/>
<organism evidence="1 2">
    <name type="scientific">Catellatospora chokoriensis</name>
    <dbReference type="NCBI Taxonomy" id="310353"/>
    <lineage>
        <taxon>Bacteria</taxon>
        <taxon>Bacillati</taxon>
        <taxon>Actinomycetota</taxon>
        <taxon>Actinomycetes</taxon>
        <taxon>Micromonosporales</taxon>
        <taxon>Micromonosporaceae</taxon>
        <taxon>Catellatospora</taxon>
    </lineage>
</organism>
<reference evidence="1 2" key="1">
    <citation type="submission" date="2021-01" db="EMBL/GenBank/DDBJ databases">
        <title>Whole genome shotgun sequence of Catellatospora chokoriensis NBRC 107358.</title>
        <authorList>
            <person name="Komaki H."/>
            <person name="Tamura T."/>
        </authorList>
    </citation>
    <scope>NUCLEOTIDE SEQUENCE [LARGE SCALE GENOMIC DNA]</scope>
    <source>
        <strain evidence="1 2">NBRC 107358</strain>
    </source>
</reference>
<evidence type="ECO:0000313" key="2">
    <source>
        <dbReference type="Proteomes" id="UP000619293"/>
    </source>
</evidence>
<accession>A0A8J3K1X5</accession>
<gene>
    <name evidence="1" type="ORF">Cch02nite_23670</name>
</gene>
<sequence>MDSSVQHQPRIAFDAARILVDVSVADAGLFAWYCDQVAALLGPTYRRDLLATRKELATSQRIDVRDVEGGKWRVRLEDVLRTRPEVSEGLHQLTLAARVRLPRIG</sequence>
<comment type="caution">
    <text evidence="1">The sequence shown here is derived from an EMBL/GenBank/DDBJ whole genome shotgun (WGS) entry which is preliminary data.</text>
</comment>
<dbReference type="Proteomes" id="UP000619293">
    <property type="component" value="Unassembled WGS sequence"/>
</dbReference>